<dbReference type="SUPFAM" id="SSF48452">
    <property type="entry name" value="TPR-like"/>
    <property type="match status" value="1"/>
</dbReference>
<dbReference type="SUPFAM" id="SSF53756">
    <property type="entry name" value="UDP-Glycosyltransferase/glycogen phosphorylase"/>
    <property type="match status" value="1"/>
</dbReference>
<name>A0A1I4XQ45_9GAMM</name>
<organism evidence="1 2">
    <name type="scientific">Dokdonella immobilis</name>
    <dbReference type="NCBI Taxonomy" id="578942"/>
    <lineage>
        <taxon>Bacteria</taxon>
        <taxon>Pseudomonadati</taxon>
        <taxon>Pseudomonadota</taxon>
        <taxon>Gammaproteobacteria</taxon>
        <taxon>Lysobacterales</taxon>
        <taxon>Rhodanobacteraceae</taxon>
        <taxon>Dokdonella</taxon>
    </lineage>
</organism>
<dbReference type="AlphaFoldDB" id="A0A1I4XQ45"/>
<dbReference type="Gene3D" id="1.25.40.10">
    <property type="entry name" value="Tetratricopeptide repeat domain"/>
    <property type="match status" value="1"/>
</dbReference>
<dbReference type="Proteomes" id="UP000198575">
    <property type="component" value="Unassembled WGS sequence"/>
</dbReference>
<dbReference type="RefSeq" id="WP_092407386.1">
    <property type="nucleotide sequence ID" value="NZ_FOVF01000011.1"/>
</dbReference>
<proteinExistence type="predicted"/>
<dbReference type="InterPro" id="IPR011990">
    <property type="entry name" value="TPR-like_helical_dom_sf"/>
</dbReference>
<dbReference type="STRING" id="578942.SAMN05216289_11134"/>
<evidence type="ECO:0000313" key="1">
    <source>
        <dbReference type="EMBL" id="SFN27766.1"/>
    </source>
</evidence>
<keyword evidence="2" id="KW-1185">Reference proteome</keyword>
<evidence type="ECO:0000313" key="2">
    <source>
        <dbReference type="Proteomes" id="UP000198575"/>
    </source>
</evidence>
<dbReference type="OrthoDB" id="238183at2"/>
<dbReference type="Gene3D" id="3.40.50.2000">
    <property type="entry name" value="Glycogen Phosphorylase B"/>
    <property type="match status" value="1"/>
</dbReference>
<dbReference type="EMBL" id="FOVF01000011">
    <property type="protein sequence ID" value="SFN27766.1"/>
    <property type="molecule type" value="Genomic_DNA"/>
</dbReference>
<evidence type="ECO:0008006" key="3">
    <source>
        <dbReference type="Google" id="ProtNLM"/>
    </source>
</evidence>
<protein>
    <recommendedName>
        <fullName evidence="3">Tetratricopeptide repeat-containing protein</fullName>
    </recommendedName>
</protein>
<accession>A0A1I4XQ45</accession>
<gene>
    <name evidence="1" type="ORF">SAMN05216289_11134</name>
</gene>
<reference evidence="1 2" key="1">
    <citation type="submission" date="2016-10" db="EMBL/GenBank/DDBJ databases">
        <authorList>
            <person name="de Groot N.N."/>
        </authorList>
    </citation>
    <scope>NUCLEOTIDE SEQUENCE [LARGE SCALE GENOMIC DNA]</scope>
    <source>
        <strain evidence="1 2">CGMCC 1.7659</strain>
    </source>
</reference>
<sequence>MRPATRPPNDERVEDASTWSYATWLAAAQREESFNRIAEATAAYQAALRLNPTGMEALSGLARISARMLDHEGAIEWSRRAAHLHQDDLESHLQLASHLQDARQLDEASNVLDALPGEDARTCAARGTCMILQGHMNEGMRWLRRAVELDAHSCEVRTALGIGFWRCHKRMAAQRELEIARSLDPQNMHARFVLQHLLLELGNFSAGYADTAAFDAIYPPALTGRRWQGQPIAGKRLLLYDQHGLGDTLQMVRYVEVCAELGAQVHLIVRRAMLPLLCTLRGLTGISAMDEPLPEFDFQARLLDLVAIFRHAPASLPQHIPYLSAEPARVERMARELAGLPRPWIGVAWRGNLRQKDGLIRTCTVDDLRPLSKLQGSLVSLQRDASHEEIEALGAIDVAGLDGDGAFLDSAAVIRLLDLVISIDTSVAHLAGALGARVLLLLPYWSDWRWMADRSDTPWYPGMRLFRQERPHDWSAAVVAVVRALTSAEIERI</sequence>